<organism evidence="2 3">
    <name type="scientific">Sporothrix bragantina</name>
    <dbReference type="NCBI Taxonomy" id="671064"/>
    <lineage>
        <taxon>Eukaryota</taxon>
        <taxon>Fungi</taxon>
        <taxon>Dikarya</taxon>
        <taxon>Ascomycota</taxon>
        <taxon>Pezizomycotina</taxon>
        <taxon>Sordariomycetes</taxon>
        <taxon>Sordariomycetidae</taxon>
        <taxon>Ophiostomatales</taxon>
        <taxon>Ophiostomataceae</taxon>
        <taxon>Sporothrix</taxon>
    </lineage>
</organism>
<feature type="domain" description="DUF6546" evidence="1">
    <location>
        <begin position="104"/>
        <end position="260"/>
    </location>
</feature>
<dbReference type="Pfam" id="PF20183">
    <property type="entry name" value="DUF6546"/>
    <property type="match status" value="1"/>
</dbReference>
<dbReference type="InterPro" id="IPR046676">
    <property type="entry name" value="DUF6546"/>
</dbReference>
<proteinExistence type="predicted"/>
<comment type="caution">
    <text evidence="2">The sequence shown here is derived from an EMBL/GenBank/DDBJ whole genome shotgun (WGS) entry which is preliminary data.</text>
</comment>
<evidence type="ECO:0000313" key="2">
    <source>
        <dbReference type="EMBL" id="CAK7221903.1"/>
    </source>
</evidence>
<sequence>MACDIGVPEYLTVPALSRLDIVRTLEVTRRFYRIIDPLLLARIIESCPALVDVRLEQWLPTTGLTHKHVKAAYEILLAETKLPATMRFLSLYQDSNSVINDRQISFYAEADDFFSVIEPCYPTKANCDCPKCKKNLEWDMAMPPPVPGQTMPFHWPILKYLALTSSTLSPTSSPQQIRDLLMGAGKAAMRMPALDCMELWFGQDDSDHACLFTWIRKAQNAKGKAQPPVLELSATWDIQDVLSSENSNVLQQWQAVSDMHRDIQRSLAGPVNRYGP</sequence>
<reference evidence="2 3" key="1">
    <citation type="submission" date="2024-01" db="EMBL/GenBank/DDBJ databases">
        <authorList>
            <person name="Allen C."/>
            <person name="Tagirdzhanova G."/>
        </authorList>
    </citation>
    <scope>NUCLEOTIDE SEQUENCE [LARGE SCALE GENOMIC DNA]</scope>
</reference>
<keyword evidence="3" id="KW-1185">Reference proteome</keyword>
<gene>
    <name evidence="2" type="ORF">SBRCBS47491_004688</name>
</gene>
<name>A0ABP0BQM8_9PEZI</name>
<dbReference type="Proteomes" id="UP001642406">
    <property type="component" value="Unassembled WGS sequence"/>
</dbReference>
<protein>
    <recommendedName>
        <fullName evidence="1">DUF6546 domain-containing protein</fullName>
    </recommendedName>
</protein>
<dbReference type="EMBL" id="CAWUHC010000036">
    <property type="protein sequence ID" value="CAK7221903.1"/>
    <property type="molecule type" value="Genomic_DNA"/>
</dbReference>
<evidence type="ECO:0000259" key="1">
    <source>
        <dbReference type="Pfam" id="PF20183"/>
    </source>
</evidence>
<evidence type="ECO:0000313" key="3">
    <source>
        <dbReference type="Proteomes" id="UP001642406"/>
    </source>
</evidence>
<accession>A0ABP0BQM8</accession>